<dbReference type="Gene3D" id="2.40.40.10">
    <property type="entry name" value="RlpA-like domain"/>
    <property type="match status" value="1"/>
</dbReference>
<evidence type="ECO:0000259" key="2">
    <source>
        <dbReference type="Pfam" id="PF03330"/>
    </source>
</evidence>
<proteinExistence type="inferred from homology"/>
<comment type="similarity">
    <text evidence="1">Belongs to the RlpA family.</text>
</comment>
<dbReference type="AlphaFoldDB" id="A0A2N9LL30"/>
<dbReference type="PANTHER" id="PTHR34183:SF1">
    <property type="entry name" value="ENDOLYTIC PEPTIDOGLYCAN TRANSGLYCOSYLASE RLPA"/>
    <property type="match status" value="1"/>
</dbReference>
<reference evidence="4" key="1">
    <citation type="submission" date="2018-02" db="EMBL/GenBank/DDBJ databases">
        <authorList>
            <person name="Hausmann B."/>
        </authorList>
    </citation>
    <scope>NUCLEOTIDE SEQUENCE [LARGE SCALE GENOMIC DNA]</scope>
    <source>
        <strain evidence="4">Peat soil MAG SbA5</strain>
    </source>
</reference>
<protein>
    <submittedName>
        <fullName evidence="3">Rare lipoprotein A</fullName>
    </submittedName>
</protein>
<dbReference type="InterPro" id="IPR012997">
    <property type="entry name" value="RplA"/>
</dbReference>
<evidence type="ECO:0000313" key="3">
    <source>
        <dbReference type="EMBL" id="SPE23970.1"/>
    </source>
</evidence>
<dbReference type="PANTHER" id="PTHR34183">
    <property type="entry name" value="ENDOLYTIC PEPTIDOGLYCAN TRANSGLYCOSYLASE RLPA"/>
    <property type="match status" value="1"/>
</dbReference>
<dbReference type="NCBIfam" id="TIGR00413">
    <property type="entry name" value="rlpA"/>
    <property type="match status" value="1"/>
</dbReference>
<evidence type="ECO:0000256" key="1">
    <source>
        <dbReference type="RuleBase" id="RU003495"/>
    </source>
</evidence>
<dbReference type="CDD" id="cd22268">
    <property type="entry name" value="DPBB_RlpA-like"/>
    <property type="match status" value="1"/>
</dbReference>
<dbReference type="InterPro" id="IPR009009">
    <property type="entry name" value="RlpA-like_DPBB"/>
</dbReference>
<accession>A0A2N9LL30</accession>
<evidence type="ECO:0000313" key="4">
    <source>
        <dbReference type="Proteomes" id="UP000239735"/>
    </source>
</evidence>
<dbReference type="Proteomes" id="UP000239735">
    <property type="component" value="Unassembled WGS sequence"/>
</dbReference>
<dbReference type="SUPFAM" id="SSF50685">
    <property type="entry name" value="Barwin-like endoglucanases"/>
    <property type="match status" value="1"/>
</dbReference>
<gene>
    <name evidence="3" type="ORF">SBA5_410012</name>
</gene>
<keyword evidence="3" id="KW-0449">Lipoprotein</keyword>
<name>A0A2N9LL30_9BACT</name>
<feature type="domain" description="RlpA-like protein double-psi beta-barrel" evidence="2">
    <location>
        <begin position="1"/>
        <end position="66"/>
    </location>
</feature>
<sequence length="79" mass="8673">MYAMTACHPTLPFGSLVRVVNRRNHRSVVVRITDRGDLVHEGRVIDLSYGAADKLGMTWAGIARVDLEVLSLGGTHSQQ</sequence>
<dbReference type="InterPro" id="IPR036908">
    <property type="entry name" value="RlpA-like_sf"/>
</dbReference>
<dbReference type="Pfam" id="PF03330">
    <property type="entry name" value="DPBB_1"/>
    <property type="match status" value="1"/>
</dbReference>
<organism evidence="3 4">
    <name type="scientific">Candidatus Sulfuritelmatomonas gaucii</name>
    <dbReference type="NCBI Taxonomy" id="2043161"/>
    <lineage>
        <taxon>Bacteria</taxon>
        <taxon>Pseudomonadati</taxon>
        <taxon>Acidobacteriota</taxon>
        <taxon>Terriglobia</taxon>
        <taxon>Terriglobales</taxon>
        <taxon>Acidobacteriaceae</taxon>
        <taxon>Candidatus Sulfuritelmatomonas</taxon>
    </lineage>
</organism>
<dbReference type="EMBL" id="OKRB01000099">
    <property type="protein sequence ID" value="SPE23970.1"/>
    <property type="molecule type" value="Genomic_DNA"/>
</dbReference>